<dbReference type="InterPro" id="IPR050267">
    <property type="entry name" value="Anti-sigma-factor_SerPK"/>
</dbReference>
<evidence type="ECO:0000256" key="1">
    <source>
        <dbReference type="ARBA" id="ARBA00022527"/>
    </source>
</evidence>
<dbReference type="GO" id="GO:0004674">
    <property type="term" value="F:protein serine/threonine kinase activity"/>
    <property type="evidence" value="ECO:0007669"/>
    <property type="project" value="UniProtKB-KW"/>
</dbReference>
<dbReference type="Pfam" id="PF13581">
    <property type="entry name" value="HATPase_c_2"/>
    <property type="match status" value="1"/>
</dbReference>
<keyword evidence="1" id="KW-0723">Serine/threonine-protein kinase</keyword>
<evidence type="ECO:0000313" key="3">
    <source>
        <dbReference type="EMBL" id="BBZ43268.1"/>
    </source>
</evidence>
<dbReference type="OrthoDB" id="5184914at2"/>
<organism evidence="3 4">
    <name type="scientific">Mycobacterium parmense</name>
    <dbReference type="NCBI Taxonomy" id="185642"/>
    <lineage>
        <taxon>Bacteria</taxon>
        <taxon>Bacillati</taxon>
        <taxon>Actinomycetota</taxon>
        <taxon>Actinomycetes</taxon>
        <taxon>Mycobacteriales</taxon>
        <taxon>Mycobacteriaceae</taxon>
        <taxon>Mycobacterium</taxon>
        <taxon>Mycobacterium simiae complex</taxon>
    </lineage>
</organism>
<evidence type="ECO:0000259" key="2">
    <source>
        <dbReference type="Pfam" id="PF13581"/>
    </source>
</evidence>
<dbReference type="CDD" id="cd16936">
    <property type="entry name" value="HATPase_RsbW-like"/>
    <property type="match status" value="1"/>
</dbReference>
<evidence type="ECO:0000313" key="4">
    <source>
        <dbReference type="Proteomes" id="UP000467105"/>
    </source>
</evidence>
<dbReference type="InterPro" id="IPR003594">
    <property type="entry name" value="HATPase_dom"/>
</dbReference>
<keyword evidence="4" id="KW-1185">Reference proteome</keyword>
<dbReference type="AlphaFoldDB" id="A0A7I7YN14"/>
<dbReference type="InterPro" id="IPR036890">
    <property type="entry name" value="HATPase_C_sf"/>
</dbReference>
<feature type="domain" description="Histidine kinase/HSP90-like ATPase" evidence="2">
    <location>
        <begin position="17"/>
        <end position="136"/>
    </location>
</feature>
<reference evidence="3 4" key="1">
    <citation type="journal article" date="2019" name="Emerg. Microbes Infect.">
        <title>Comprehensive subspecies identification of 175 nontuberculous mycobacteria species based on 7547 genomic profiles.</title>
        <authorList>
            <person name="Matsumoto Y."/>
            <person name="Kinjo T."/>
            <person name="Motooka D."/>
            <person name="Nabeya D."/>
            <person name="Jung N."/>
            <person name="Uechi K."/>
            <person name="Horii T."/>
            <person name="Iida T."/>
            <person name="Fujita J."/>
            <person name="Nakamura S."/>
        </authorList>
    </citation>
    <scope>NUCLEOTIDE SEQUENCE [LARGE SCALE GENOMIC DNA]</scope>
    <source>
        <strain evidence="3 4">JCM 14742</strain>
    </source>
</reference>
<sequence>MSDLHAAAVPARTYRGPADAGTVALFRRHFRDWLDAHFLLDATRVSDIILGTDEALSNCAEHAYRNRGGRGDMVLDIAYDHQDAAIAVCVTDTGCWIEPDPTASQGLRGRGLILMNALADECTVDGRDDGTTVCLRYHQYLTRHRGIKAS</sequence>
<dbReference type="PANTHER" id="PTHR35526">
    <property type="entry name" value="ANTI-SIGMA-F FACTOR RSBW-RELATED"/>
    <property type="match status" value="1"/>
</dbReference>
<gene>
    <name evidence="3" type="ORF">MPRM_05490</name>
</gene>
<name>A0A7I7YN14_9MYCO</name>
<protein>
    <recommendedName>
        <fullName evidence="2">Histidine kinase/HSP90-like ATPase domain-containing protein</fullName>
    </recommendedName>
</protein>
<proteinExistence type="predicted"/>
<dbReference type="RefSeq" id="WP_085267544.1">
    <property type="nucleotide sequence ID" value="NZ_AP022614.1"/>
</dbReference>
<dbReference type="SUPFAM" id="SSF55874">
    <property type="entry name" value="ATPase domain of HSP90 chaperone/DNA topoisomerase II/histidine kinase"/>
    <property type="match status" value="1"/>
</dbReference>
<dbReference type="Proteomes" id="UP000467105">
    <property type="component" value="Chromosome"/>
</dbReference>
<dbReference type="EMBL" id="AP022614">
    <property type="protein sequence ID" value="BBZ43268.1"/>
    <property type="molecule type" value="Genomic_DNA"/>
</dbReference>
<dbReference type="PANTHER" id="PTHR35526:SF3">
    <property type="entry name" value="ANTI-SIGMA-F FACTOR RSBW"/>
    <property type="match status" value="1"/>
</dbReference>
<dbReference type="Gene3D" id="3.30.565.10">
    <property type="entry name" value="Histidine kinase-like ATPase, C-terminal domain"/>
    <property type="match status" value="1"/>
</dbReference>
<keyword evidence="1" id="KW-0418">Kinase</keyword>
<keyword evidence="1" id="KW-0808">Transferase</keyword>
<accession>A0A7I7YN14</accession>